<reference evidence="1 2" key="1">
    <citation type="journal article" name="Front. Microbiol.">
        <title>Sugar Metabolism of the First Thermophilic Planctomycete Thermogutta terrifontis: Comparative Genomic and Transcriptomic Approaches.</title>
        <authorList>
            <person name="Elcheninov A.G."/>
            <person name="Menzel P."/>
            <person name="Gudbergsdottir S.R."/>
            <person name="Slesarev A.I."/>
            <person name="Kadnikov V.V."/>
            <person name="Krogh A."/>
            <person name="Bonch-Osmolovskaya E.A."/>
            <person name="Peng X."/>
            <person name="Kublanov I.V."/>
        </authorList>
    </citation>
    <scope>NUCLEOTIDE SEQUENCE [LARGE SCALE GENOMIC DNA]</scope>
    <source>
        <strain evidence="1 2">R1</strain>
    </source>
</reference>
<proteinExistence type="predicted"/>
<name>A0A286RF21_9BACT</name>
<dbReference type="EMBL" id="CP018477">
    <property type="protein sequence ID" value="ASV74554.1"/>
    <property type="molecule type" value="Genomic_DNA"/>
</dbReference>
<dbReference type="AlphaFoldDB" id="A0A286RF21"/>
<dbReference type="KEGG" id="ttf:THTE_1952"/>
<protein>
    <recommendedName>
        <fullName evidence="3">PilZ domain-containing protein</fullName>
    </recommendedName>
</protein>
<evidence type="ECO:0000313" key="1">
    <source>
        <dbReference type="EMBL" id="ASV74554.1"/>
    </source>
</evidence>
<keyword evidence="2" id="KW-1185">Reference proteome</keyword>
<evidence type="ECO:0008006" key="3">
    <source>
        <dbReference type="Google" id="ProtNLM"/>
    </source>
</evidence>
<dbReference type="RefSeq" id="WP_095414836.1">
    <property type="nucleotide sequence ID" value="NZ_CP018477.1"/>
</dbReference>
<evidence type="ECO:0000313" key="2">
    <source>
        <dbReference type="Proteomes" id="UP000215086"/>
    </source>
</evidence>
<sequence length="138" mass="15716">MPFFTQKKVHEVQSFVLKFVNSHSEVAESVELGQRRESRTRLCVVAVLIPYDARTIPVREKLPVITKEFSSTGMSVILSEPRGYDRVVVGLKYQGEMRFILARAVHLTPMGGGFFQLGLEFLQMLHPGDHPELREVVF</sequence>
<gene>
    <name evidence="1" type="ORF">THTE_1952</name>
</gene>
<accession>A0A286RF21</accession>
<dbReference type="Proteomes" id="UP000215086">
    <property type="component" value="Chromosome"/>
</dbReference>
<organism evidence="1 2">
    <name type="scientific">Thermogutta terrifontis</name>
    <dbReference type="NCBI Taxonomy" id="1331910"/>
    <lineage>
        <taxon>Bacteria</taxon>
        <taxon>Pseudomonadati</taxon>
        <taxon>Planctomycetota</taxon>
        <taxon>Planctomycetia</taxon>
        <taxon>Pirellulales</taxon>
        <taxon>Thermoguttaceae</taxon>
        <taxon>Thermogutta</taxon>
    </lineage>
</organism>